<comment type="subcellular location">
    <subcellularLocation>
        <location evidence="1 11">Membrane</location>
        <topology evidence="1 11">Single-pass membrane protein</topology>
    </subcellularLocation>
</comment>
<dbReference type="AlphaFoldDB" id="A0AAN5CS18"/>
<evidence type="ECO:0000256" key="10">
    <source>
        <dbReference type="RuleBase" id="RU003718"/>
    </source>
</evidence>
<dbReference type="SUPFAM" id="SSF53756">
    <property type="entry name" value="UDP-Glycosyltransferase/glycogen phosphorylase"/>
    <property type="match status" value="1"/>
</dbReference>
<evidence type="ECO:0000256" key="7">
    <source>
        <dbReference type="ARBA" id="ARBA00022989"/>
    </source>
</evidence>
<evidence type="ECO:0000256" key="3">
    <source>
        <dbReference type="ARBA" id="ARBA00022676"/>
    </source>
</evidence>
<dbReference type="PANTHER" id="PTHR48043:SF23">
    <property type="entry name" value="UDP-GLUCURONOSYLTRANSFERASE"/>
    <property type="match status" value="1"/>
</dbReference>
<evidence type="ECO:0000256" key="1">
    <source>
        <dbReference type="ARBA" id="ARBA00004167"/>
    </source>
</evidence>
<dbReference type="InterPro" id="IPR035595">
    <property type="entry name" value="UDP_glycos_trans_CS"/>
</dbReference>
<protein>
    <recommendedName>
        <fullName evidence="11">UDP-glucuronosyltransferase</fullName>
        <ecNumber evidence="11">2.4.1.17</ecNumber>
    </recommendedName>
</protein>
<evidence type="ECO:0000256" key="9">
    <source>
        <dbReference type="ARBA" id="ARBA00047475"/>
    </source>
</evidence>
<dbReference type="InterPro" id="IPR050271">
    <property type="entry name" value="UDP-glycosyltransferase"/>
</dbReference>
<evidence type="ECO:0000256" key="2">
    <source>
        <dbReference type="ARBA" id="ARBA00009995"/>
    </source>
</evidence>
<comment type="catalytic activity">
    <reaction evidence="9 11">
        <text>glucuronate acceptor + UDP-alpha-D-glucuronate = acceptor beta-D-glucuronoside + UDP + H(+)</text>
        <dbReference type="Rhea" id="RHEA:21032"/>
        <dbReference type="ChEBI" id="CHEBI:15378"/>
        <dbReference type="ChEBI" id="CHEBI:58052"/>
        <dbReference type="ChEBI" id="CHEBI:58223"/>
        <dbReference type="ChEBI" id="CHEBI:132367"/>
        <dbReference type="ChEBI" id="CHEBI:132368"/>
        <dbReference type="EC" id="2.4.1.17"/>
    </reaction>
</comment>
<comment type="caution">
    <text evidence="13">The sequence shown here is derived from an EMBL/GenBank/DDBJ whole genome shotgun (WGS) entry which is preliminary data.</text>
</comment>
<dbReference type="EMBL" id="BTRK01000004">
    <property type="protein sequence ID" value="GMR49583.1"/>
    <property type="molecule type" value="Genomic_DNA"/>
</dbReference>
<evidence type="ECO:0000313" key="13">
    <source>
        <dbReference type="EMBL" id="GMR49583.1"/>
    </source>
</evidence>
<dbReference type="CDD" id="cd03784">
    <property type="entry name" value="GT1_Gtf-like"/>
    <property type="match status" value="1"/>
</dbReference>
<feature type="coiled-coil region" evidence="12">
    <location>
        <begin position="251"/>
        <end position="288"/>
    </location>
</feature>
<evidence type="ECO:0000256" key="6">
    <source>
        <dbReference type="ARBA" id="ARBA00022729"/>
    </source>
</evidence>
<keyword evidence="6" id="KW-0732">Signal</keyword>
<dbReference type="PROSITE" id="PS00375">
    <property type="entry name" value="UDPGT"/>
    <property type="match status" value="1"/>
</dbReference>
<comment type="similarity">
    <text evidence="2 10">Belongs to the UDP-glycosyltransferase family.</text>
</comment>
<accession>A0AAN5CS18</accession>
<dbReference type="PANTHER" id="PTHR48043">
    <property type="entry name" value="EG:EG0003.4 PROTEIN-RELATED"/>
    <property type="match status" value="1"/>
</dbReference>
<keyword evidence="4 10" id="KW-0808">Transferase</keyword>
<feature type="transmembrane region" description="Helical" evidence="11">
    <location>
        <begin position="329"/>
        <end position="352"/>
    </location>
</feature>
<evidence type="ECO:0000256" key="4">
    <source>
        <dbReference type="ARBA" id="ARBA00022679"/>
    </source>
</evidence>
<evidence type="ECO:0000313" key="14">
    <source>
        <dbReference type="Proteomes" id="UP001328107"/>
    </source>
</evidence>
<keyword evidence="5 11" id="KW-0812">Transmembrane</keyword>
<gene>
    <name evidence="13" type="ORF">PMAYCL1PPCAC_19778</name>
</gene>
<keyword evidence="3 10" id="KW-0328">Glycosyltransferase</keyword>
<proteinExistence type="inferred from homology"/>
<reference evidence="14" key="1">
    <citation type="submission" date="2022-10" db="EMBL/GenBank/DDBJ databases">
        <title>Genome assembly of Pristionchus species.</title>
        <authorList>
            <person name="Yoshida K."/>
            <person name="Sommer R.J."/>
        </authorList>
    </citation>
    <scope>NUCLEOTIDE SEQUENCE [LARGE SCALE GENOMIC DNA]</scope>
    <source>
        <strain evidence="14">RS5460</strain>
    </source>
</reference>
<dbReference type="Gene3D" id="3.40.50.2000">
    <property type="entry name" value="Glycogen Phosphorylase B"/>
    <property type="match status" value="1"/>
</dbReference>
<evidence type="ECO:0000256" key="5">
    <source>
        <dbReference type="ARBA" id="ARBA00022692"/>
    </source>
</evidence>
<sequence length="369" mass="42202">MAGIEKTAWANSFATCEFANSITQMPSAPSYVPSLFSPFGDRMTFGERLMNTFYSYVWGHILTVRIDWMQPIFKENLYESVANNSLVLLNSEPLLDYPRPTVHRVIDIGGIVISDGHEQVDEYWSEVLSRRKRTVILSFGTFFQETTMPEAYKATIRRSLSAFDDVTFIWKYENPEENVSQGIENIVEATWIPQVALLNDARLTAFITHGGQGSTLEAAYAGVPILMVPTQGDQMRNAAMIKRAGLGDIVLLNELENGNRLEEAIRELLENEERMEKAKQMAAMLRDRPFSAKENLVRNMEFLAKYGPLRMLDHEGTKLNFIQYYLIDVFFFFGFVMAQIMALICYCCFASCRLCCRRLGRKSKTVKRE</sequence>
<organism evidence="13 14">
    <name type="scientific">Pristionchus mayeri</name>
    <dbReference type="NCBI Taxonomy" id="1317129"/>
    <lineage>
        <taxon>Eukaryota</taxon>
        <taxon>Metazoa</taxon>
        <taxon>Ecdysozoa</taxon>
        <taxon>Nematoda</taxon>
        <taxon>Chromadorea</taxon>
        <taxon>Rhabditida</taxon>
        <taxon>Rhabditina</taxon>
        <taxon>Diplogasteromorpha</taxon>
        <taxon>Diplogasteroidea</taxon>
        <taxon>Neodiplogasteridae</taxon>
        <taxon>Pristionchus</taxon>
    </lineage>
</organism>
<dbReference type="GO" id="GO:0015020">
    <property type="term" value="F:glucuronosyltransferase activity"/>
    <property type="evidence" value="ECO:0007669"/>
    <property type="project" value="UniProtKB-EC"/>
</dbReference>
<keyword evidence="14" id="KW-1185">Reference proteome</keyword>
<evidence type="ECO:0000256" key="8">
    <source>
        <dbReference type="ARBA" id="ARBA00023136"/>
    </source>
</evidence>
<keyword evidence="7 11" id="KW-1133">Transmembrane helix</keyword>
<keyword evidence="12" id="KW-0175">Coiled coil</keyword>
<evidence type="ECO:0000256" key="12">
    <source>
        <dbReference type="SAM" id="Coils"/>
    </source>
</evidence>
<dbReference type="InterPro" id="IPR002213">
    <property type="entry name" value="UDP_glucos_trans"/>
</dbReference>
<dbReference type="Pfam" id="PF00201">
    <property type="entry name" value="UDPGT"/>
    <property type="match status" value="1"/>
</dbReference>
<evidence type="ECO:0000256" key="11">
    <source>
        <dbReference type="RuleBase" id="RU362059"/>
    </source>
</evidence>
<dbReference type="Proteomes" id="UP001328107">
    <property type="component" value="Unassembled WGS sequence"/>
</dbReference>
<dbReference type="EC" id="2.4.1.17" evidence="11"/>
<name>A0AAN5CS18_9BILA</name>
<keyword evidence="8 11" id="KW-0472">Membrane</keyword>
<dbReference type="FunFam" id="3.40.50.2000:FF:000038">
    <property type="entry name" value="UDP-GlucuronosylTransferase"/>
    <property type="match status" value="1"/>
</dbReference>
<dbReference type="GO" id="GO:0016020">
    <property type="term" value="C:membrane"/>
    <property type="evidence" value="ECO:0007669"/>
    <property type="project" value="UniProtKB-SubCell"/>
</dbReference>